<reference evidence="4 5" key="1">
    <citation type="submission" date="2021-05" db="EMBL/GenBank/DDBJ databases">
        <title>Fusibacter ferrireducens sp. nov., an anaerobic, sulfur- and Fe-reducing bacterium isolated from the mangrove sediment.</title>
        <authorList>
            <person name="Qiu D."/>
        </authorList>
    </citation>
    <scope>NUCLEOTIDE SEQUENCE [LARGE SCALE GENOMIC DNA]</scope>
    <source>
        <strain evidence="4 5">DSM 12116</strain>
    </source>
</reference>
<dbReference type="InterPro" id="IPR004948">
    <property type="entry name" value="Nuc-triphosphatase_THEP1"/>
</dbReference>
<sequence length="168" mass="18655">MIPKILITGEIGVGKSTLVRSLLSQVHLEINGFFTIKRGSEVFLYDAHHLLKGRAIPQCIGKCDANGIMTAYPSVFDTFGKTINRFPTQSLIVMDELGFMERDAKVFCDAVLEIMASDRPVLAVVKARSAPFLDAVRANDNAMLFHITEANRTMRIAELDELIKALAW</sequence>
<keyword evidence="2" id="KW-0378">Hydrolase</keyword>
<evidence type="ECO:0008006" key="6">
    <source>
        <dbReference type="Google" id="ProtNLM"/>
    </source>
</evidence>
<evidence type="ECO:0000256" key="3">
    <source>
        <dbReference type="ARBA" id="ARBA00022840"/>
    </source>
</evidence>
<evidence type="ECO:0000256" key="2">
    <source>
        <dbReference type="ARBA" id="ARBA00022801"/>
    </source>
</evidence>
<dbReference type="InterPro" id="IPR027417">
    <property type="entry name" value="P-loop_NTPase"/>
</dbReference>
<dbReference type="SUPFAM" id="SSF52540">
    <property type="entry name" value="P-loop containing nucleoside triphosphate hydrolases"/>
    <property type="match status" value="1"/>
</dbReference>
<proteinExistence type="predicted"/>
<dbReference type="RefSeq" id="WP_213234984.1">
    <property type="nucleotide sequence ID" value="NZ_JAHBCL010000001.1"/>
</dbReference>
<organism evidence="4 5">
    <name type="scientific">Fusibacter paucivorans</name>
    <dbReference type="NCBI Taxonomy" id="76009"/>
    <lineage>
        <taxon>Bacteria</taxon>
        <taxon>Bacillati</taxon>
        <taxon>Bacillota</taxon>
        <taxon>Clostridia</taxon>
        <taxon>Eubacteriales</taxon>
        <taxon>Eubacteriales Family XII. Incertae Sedis</taxon>
        <taxon>Fusibacter</taxon>
    </lineage>
</organism>
<dbReference type="PANTHER" id="PTHR43146:SF1">
    <property type="entry name" value="CANCER-RELATED NUCLEOSIDE-TRIPHOSPHATASE"/>
    <property type="match status" value="1"/>
</dbReference>
<dbReference type="Gene3D" id="3.40.50.300">
    <property type="entry name" value="P-loop containing nucleotide triphosphate hydrolases"/>
    <property type="match status" value="1"/>
</dbReference>
<dbReference type="Proteomes" id="UP000746471">
    <property type="component" value="Unassembled WGS sequence"/>
</dbReference>
<evidence type="ECO:0000256" key="1">
    <source>
        <dbReference type="ARBA" id="ARBA00022741"/>
    </source>
</evidence>
<name>A0ABS5PJD4_9FIRM</name>
<protein>
    <recommendedName>
        <fullName evidence="6">Nucleoside-triphosphatase THEP1</fullName>
    </recommendedName>
</protein>
<gene>
    <name evidence="4" type="ORF">KHM83_00770</name>
</gene>
<evidence type="ECO:0000313" key="5">
    <source>
        <dbReference type="Proteomes" id="UP000746471"/>
    </source>
</evidence>
<dbReference type="Pfam" id="PF03266">
    <property type="entry name" value="NTPase_1"/>
    <property type="match status" value="1"/>
</dbReference>
<keyword evidence="1" id="KW-0547">Nucleotide-binding</keyword>
<accession>A0ABS5PJD4</accession>
<comment type="caution">
    <text evidence="4">The sequence shown here is derived from an EMBL/GenBank/DDBJ whole genome shotgun (WGS) entry which is preliminary data.</text>
</comment>
<evidence type="ECO:0000313" key="4">
    <source>
        <dbReference type="EMBL" id="MBS7525200.1"/>
    </source>
</evidence>
<dbReference type="EMBL" id="JAHBCL010000001">
    <property type="protein sequence ID" value="MBS7525200.1"/>
    <property type="molecule type" value="Genomic_DNA"/>
</dbReference>
<dbReference type="PANTHER" id="PTHR43146">
    <property type="entry name" value="CANCER-RELATED NUCLEOSIDE-TRIPHOSPHATASE"/>
    <property type="match status" value="1"/>
</dbReference>
<keyword evidence="3" id="KW-0067">ATP-binding</keyword>
<keyword evidence="5" id="KW-1185">Reference proteome</keyword>